<dbReference type="InterPro" id="IPR030381">
    <property type="entry name" value="G_DYNAMIN_dom"/>
</dbReference>
<dbReference type="EMBL" id="JRHA01000006">
    <property type="protein sequence ID" value="PQK16785.1"/>
    <property type="molecule type" value="Genomic_DNA"/>
</dbReference>
<proteinExistence type="predicted"/>
<evidence type="ECO:0000259" key="3">
    <source>
        <dbReference type="PROSITE" id="PS51388"/>
    </source>
</evidence>
<dbReference type="GO" id="GO:0008017">
    <property type="term" value="F:microtubule binding"/>
    <property type="evidence" value="ECO:0007669"/>
    <property type="project" value="TreeGrafter"/>
</dbReference>
<evidence type="ECO:0000256" key="1">
    <source>
        <dbReference type="ARBA" id="ARBA00022741"/>
    </source>
</evidence>
<dbReference type="CDD" id="cd08771">
    <property type="entry name" value="DLP_1"/>
    <property type="match status" value="1"/>
</dbReference>
<evidence type="ECO:0000256" key="2">
    <source>
        <dbReference type="ARBA" id="ARBA00023134"/>
    </source>
</evidence>
<dbReference type="GO" id="GO:0003924">
    <property type="term" value="F:GTPase activity"/>
    <property type="evidence" value="ECO:0007669"/>
    <property type="project" value="InterPro"/>
</dbReference>
<dbReference type="InterPro" id="IPR027417">
    <property type="entry name" value="P-loop_NTPase"/>
</dbReference>
<dbReference type="GO" id="GO:0005525">
    <property type="term" value="F:GTP binding"/>
    <property type="evidence" value="ECO:0007669"/>
    <property type="project" value="InterPro"/>
</dbReference>
<dbReference type="InterPro" id="IPR000375">
    <property type="entry name" value="Dynamin_stalk"/>
</dbReference>
<dbReference type="PROSITE" id="PS51718">
    <property type="entry name" value="G_DYNAMIN_2"/>
    <property type="match status" value="1"/>
</dbReference>
<dbReference type="FunFam" id="3.40.50.300:FF:001425">
    <property type="entry name" value="Dynamin GTPase, putative"/>
    <property type="match status" value="1"/>
</dbReference>
<dbReference type="GO" id="GO:0000266">
    <property type="term" value="P:mitochondrial fission"/>
    <property type="evidence" value="ECO:0007669"/>
    <property type="project" value="TreeGrafter"/>
</dbReference>
<dbReference type="InterPro" id="IPR022812">
    <property type="entry name" value="Dynamin"/>
</dbReference>
<dbReference type="AlphaFoldDB" id="A0A2S7YKS5"/>
<keyword evidence="2" id="KW-0342">GTP-binding</keyword>
<evidence type="ECO:0000313" key="5">
    <source>
        <dbReference type="EMBL" id="PQK16785.1"/>
    </source>
</evidence>
<dbReference type="GO" id="GO:0016020">
    <property type="term" value="C:membrane"/>
    <property type="evidence" value="ECO:0007669"/>
    <property type="project" value="TreeGrafter"/>
</dbReference>
<gene>
    <name evidence="5" type="ORF">BB8028_0006g11040</name>
</gene>
<reference evidence="5 6" key="1">
    <citation type="submission" date="2016-07" db="EMBL/GenBank/DDBJ databases">
        <title>Comparative genomics of the entomopathogenic fungus Beauveria bassiana.</title>
        <authorList>
            <person name="Valero Jimenez C.A."/>
            <person name="Zwaan B.J."/>
            <person name="Van Kan J.A."/>
            <person name="Takken W."/>
            <person name="Debets A.J."/>
            <person name="Schoustra S.E."/>
            <person name="Koenraadt C.J."/>
        </authorList>
    </citation>
    <scope>NUCLEOTIDE SEQUENCE [LARGE SCALE GENOMIC DNA]</scope>
    <source>
        <strain evidence="5 6">ARSEF 8028</strain>
    </source>
</reference>
<dbReference type="InterPro" id="IPR045063">
    <property type="entry name" value="Dynamin_N"/>
</dbReference>
<dbReference type="Gene3D" id="3.40.50.300">
    <property type="entry name" value="P-loop containing nucleotide triphosphate hydrolases"/>
    <property type="match status" value="1"/>
</dbReference>
<evidence type="ECO:0000259" key="4">
    <source>
        <dbReference type="PROSITE" id="PS51718"/>
    </source>
</evidence>
<dbReference type="SMART" id="SM00053">
    <property type="entry name" value="DYNc"/>
    <property type="match status" value="1"/>
</dbReference>
<dbReference type="GO" id="GO:0048312">
    <property type="term" value="P:intracellular distribution of mitochondria"/>
    <property type="evidence" value="ECO:0007669"/>
    <property type="project" value="TreeGrafter"/>
</dbReference>
<dbReference type="Pfam" id="PF00350">
    <property type="entry name" value="Dynamin_N"/>
    <property type="match status" value="1"/>
</dbReference>
<dbReference type="GO" id="GO:0005874">
    <property type="term" value="C:microtubule"/>
    <property type="evidence" value="ECO:0007669"/>
    <property type="project" value="TreeGrafter"/>
</dbReference>
<accession>A0A2S7YKS5</accession>
<dbReference type="PANTHER" id="PTHR11566">
    <property type="entry name" value="DYNAMIN"/>
    <property type="match status" value="1"/>
</dbReference>
<dbReference type="SUPFAM" id="SSF52540">
    <property type="entry name" value="P-loop containing nucleoside triphosphate hydrolases"/>
    <property type="match status" value="1"/>
</dbReference>
<dbReference type="GO" id="GO:0006897">
    <property type="term" value="P:endocytosis"/>
    <property type="evidence" value="ECO:0007669"/>
    <property type="project" value="TreeGrafter"/>
</dbReference>
<dbReference type="PROSITE" id="PS51388">
    <property type="entry name" value="GED"/>
    <property type="match status" value="1"/>
</dbReference>
<evidence type="ECO:0000313" key="6">
    <source>
        <dbReference type="Proteomes" id="UP000237441"/>
    </source>
</evidence>
<dbReference type="PRINTS" id="PR00195">
    <property type="entry name" value="DYNAMIN"/>
</dbReference>
<dbReference type="Pfam" id="PF01031">
    <property type="entry name" value="Dynamin_M"/>
    <property type="match status" value="1"/>
</dbReference>
<dbReference type="Proteomes" id="UP000237441">
    <property type="component" value="Unassembled WGS sequence"/>
</dbReference>
<sequence length="762" mass="86237">MYRFASTNTVAMEALQSEDHRNLLDIIDKLRSRGVSRYVDLPQIVVCGDQSAGKSSVLEAISGLTFPTKDNLCTRFATELILRREVTVAVNISIHPGPERSPDERQRLNTFRAEIDLTQPDLQKVVDEAKGVMGISDFKVFSTDILRVELSGPYQPHLTMVDLPGLFRAGNREQSAKDAKTVRKMVRAYVKNPRSIILAVVSAKSDFALQEITEMARELDPKGIRTLGLITKPDALDAGSDSEAAYVKLAQNEDVAFRLGWHVLKNRDYQMRDASSAERDEAEEIFFRSGVWTTVNPAQLGVKALKPRLSDVLKDQILRQLPALVQDIEMEISSTESQLRLFGSPRTNVAEQRRYLLQVSRDFTALIQAAVDGVYNNSFFGSAKTDDGYRKRLRARVQNTLTSFCEKMRQQGKQRIIVDTTSDEEELALDEISRAEFVDLAKERIRRSRGRELPGTFNPMVIGELFVEQCTPWRGIASNLLSEILGLANEILKLIVDHVAVQETASGILSVIRGSLEPFKSDLEVKFKELLTPHLEGHPITYNHYLTNTVQKVQEERRRKSLEKQLRTIVGHEEFASGRHVSIYPTRILEQLGKHIEVDMERYGGELAVDYMEAYYKVASKKFIDDISVLAVEWCLIDKLPTLFPPEAILDLQDDEVAHIATESDSLSLERTRHRQKLTTLEDAKSDLKQLDIHRTLGLPSPPPEAFEQIHSDNESEGLYEYGQTSLVEQAQHEEPSGRIEIINTGETELDWEPKLKKKKKK</sequence>
<protein>
    <recommendedName>
        <fullName evidence="7">Interferon-induced GTP-binding protein Mx</fullName>
    </recommendedName>
</protein>
<dbReference type="GO" id="GO:0005739">
    <property type="term" value="C:mitochondrion"/>
    <property type="evidence" value="ECO:0007669"/>
    <property type="project" value="TreeGrafter"/>
</dbReference>
<organism evidence="5 6">
    <name type="scientific">Beauveria bassiana</name>
    <name type="common">White muscardine disease fungus</name>
    <name type="synonym">Tritirachium shiotae</name>
    <dbReference type="NCBI Taxonomy" id="176275"/>
    <lineage>
        <taxon>Eukaryota</taxon>
        <taxon>Fungi</taxon>
        <taxon>Dikarya</taxon>
        <taxon>Ascomycota</taxon>
        <taxon>Pezizomycotina</taxon>
        <taxon>Sordariomycetes</taxon>
        <taxon>Hypocreomycetidae</taxon>
        <taxon>Hypocreales</taxon>
        <taxon>Cordycipitaceae</taxon>
        <taxon>Beauveria</taxon>
    </lineage>
</organism>
<keyword evidence="1" id="KW-0547">Nucleotide-binding</keyword>
<dbReference type="InterPro" id="IPR001401">
    <property type="entry name" value="Dynamin_GTPase"/>
</dbReference>
<comment type="caution">
    <text evidence="5">The sequence shown here is derived from an EMBL/GenBank/DDBJ whole genome shotgun (WGS) entry which is preliminary data.</text>
</comment>
<dbReference type="PANTHER" id="PTHR11566:SF149">
    <property type="entry name" value="GTPASE, PUTATIVE (AFU_ORTHOLOGUE AFUA_6G11890)-RELATED"/>
    <property type="match status" value="1"/>
</dbReference>
<name>A0A2S7YKS5_BEABA</name>
<dbReference type="InterPro" id="IPR020850">
    <property type="entry name" value="GED_dom"/>
</dbReference>
<dbReference type="GO" id="GO:0016559">
    <property type="term" value="P:peroxisome fission"/>
    <property type="evidence" value="ECO:0007669"/>
    <property type="project" value="TreeGrafter"/>
</dbReference>
<feature type="domain" description="Dynamin-type G" evidence="4">
    <location>
        <begin position="38"/>
        <end position="322"/>
    </location>
</feature>
<evidence type="ECO:0008006" key="7">
    <source>
        <dbReference type="Google" id="ProtNLM"/>
    </source>
</evidence>
<feature type="domain" description="GED" evidence="3">
    <location>
        <begin position="605"/>
        <end position="696"/>
    </location>
</feature>
<dbReference type="OrthoDB" id="415706at2759"/>